<name>A0AAV8WWD3_9CUCU</name>
<evidence type="ECO:0000313" key="1">
    <source>
        <dbReference type="EMBL" id="KAJ8930910.1"/>
    </source>
</evidence>
<keyword evidence="2" id="KW-1185">Reference proteome</keyword>
<proteinExistence type="predicted"/>
<dbReference type="EMBL" id="JANEYF010004530">
    <property type="protein sequence ID" value="KAJ8930910.1"/>
    <property type="molecule type" value="Genomic_DNA"/>
</dbReference>
<gene>
    <name evidence="1" type="ORF">NQ314_016331</name>
</gene>
<organism evidence="1 2">
    <name type="scientific">Rhamnusium bicolor</name>
    <dbReference type="NCBI Taxonomy" id="1586634"/>
    <lineage>
        <taxon>Eukaryota</taxon>
        <taxon>Metazoa</taxon>
        <taxon>Ecdysozoa</taxon>
        <taxon>Arthropoda</taxon>
        <taxon>Hexapoda</taxon>
        <taxon>Insecta</taxon>
        <taxon>Pterygota</taxon>
        <taxon>Neoptera</taxon>
        <taxon>Endopterygota</taxon>
        <taxon>Coleoptera</taxon>
        <taxon>Polyphaga</taxon>
        <taxon>Cucujiformia</taxon>
        <taxon>Chrysomeloidea</taxon>
        <taxon>Cerambycidae</taxon>
        <taxon>Lepturinae</taxon>
        <taxon>Rhagiini</taxon>
        <taxon>Rhamnusium</taxon>
    </lineage>
</organism>
<protein>
    <submittedName>
        <fullName evidence="1">Uncharacterized protein</fullName>
    </submittedName>
</protein>
<dbReference type="Proteomes" id="UP001162156">
    <property type="component" value="Unassembled WGS sequence"/>
</dbReference>
<dbReference type="AlphaFoldDB" id="A0AAV8WWD3"/>
<evidence type="ECO:0000313" key="2">
    <source>
        <dbReference type="Proteomes" id="UP001162156"/>
    </source>
</evidence>
<reference evidence="1" key="1">
    <citation type="journal article" date="2023" name="Insect Mol. Biol.">
        <title>Genome sequencing provides insights into the evolution of gene families encoding plant cell wall-degrading enzymes in longhorned beetles.</title>
        <authorList>
            <person name="Shin N.R."/>
            <person name="Okamura Y."/>
            <person name="Kirsch R."/>
            <person name="Pauchet Y."/>
        </authorList>
    </citation>
    <scope>NUCLEOTIDE SEQUENCE</scope>
    <source>
        <strain evidence="1">RBIC_L_NR</strain>
    </source>
</reference>
<sequence length="59" mass="7114">MMLLQKLNVFQEIYTYLKETTLKLKFTTLVTNHLMLHLPEMDKLLMILLILDTQYLMII</sequence>
<accession>A0AAV8WWD3</accession>
<comment type="caution">
    <text evidence="1">The sequence shown here is derived from an EMBL/GenBank/DDBJ whole genome shotgun (WGS) entry which is preliminary data.</text>
</comment>